<dbReference type="VEuPathDB" id="FungiDB:ASPGLDRAFT_36966"/>
<name>A0A1L9VG41_ASPGL</name>
<dbReference type="EMBL" id="KV878901">
    <property type="protein sequence ID" value="OJJ82855.1"/>
    <property type="molecule type" value="Genomic_DNA"/>
</dbReference>
<dbReference type="RefSeq" id="XP_022399553.1">
    <property type="nucleotide sequence ID" value="XM_022544760.1"/>
</dbReference>
<dbReference type="GeneID" id="34461021"/>
<gene>
    <name evidence="1" type="ORF">ASPGLDRAFT_36966</name>
</gene>
<dbReference type="OrthoDB" id="4424523at2759"/>
<keyword evidence="2" id="KW-1185">Reference proteome</keyword>
<proteinExistence type="predicted"/>
<dbReference type="Proteomes" id="UP000184300">
    <property type="component" value="Unassembled WGS sequence"/>
</dbReference>
<evidence type="ECO:0000313" key="1">
    <source>
        <dbReference type="EMBL" id="OJJ82855.1"/>
    </source>
</evidence>
<organism evidence="1 2">
    <name type="scientific">Aspergillus glaucus CBS 516.65</name>
    <dbReference type="NCBI Taxonomy" id="1160497"/>
    <lineage>
        <taxon>Eukaryota</taxon>
        <taxon>Fungi</taxon>
        <taxon>Dikarya</taxon>
        <taxon>Ascomycota</taxon>
        <taxon>Pezizomycotina</taxon>
        <taxon>Eurotiomycetes</taxon>
        <taxon>Eurotiomycetidae</taxon>
        <taxon>Eurotiales</taxon>
        <taxon>Aspergillaceae</taxon>
        <taxon>Aspergillus</taxon>
        <taxon>Aspergillus subgen. Aspergillus</taxon>
    </lineage>
</organism>
<evidence type="ECO:0000313" key="2">
    <source>
        <dbReference type="Proteomes" id="UP000184300"/>
    </source>
</evidence>
<reference evidence="2" key="1">
    <citation type="journal article" date="2017" name="Genome Biol.">
        <title>Comparative genomics reveals high biological diversity and specific adaptations in the industrially and medically important fungal genus Aspergillus.</title>
        <authorList>
            <person name="de Vries R.P."/>
            <person name="Riley R."/>
            <person name="Wiebenga A."/>
            <person name="Aguilar-Osorio G."/>
            <person name="Amillis S."/>
            <person name="Uchima C.A."/>
            <person name="Anderluh G."/>
            <person name="Asadollahi M."/>
            <person name="Askin M."/>
            <person name="Barry K."/>
            <person name="Battaglia E."/>
            <person name="Bayram O."/>
            <person name="Benocci T."/>
            <person name="Braus-Stromeyer S.A."/>
            <person name="Caldana C."/>
            <person name="Canovas D."/>
            <person name="Cerqueira G.C."/>
            <person name="Chen F."/>
            <person name="Chen W."/>
            <person name="Choi C."/>
            <person name="Clum A."/>
            <person name="Dos Santos R.A."/>
            <person name="Damasio A.R."/>
            <person name="Diallinas G."/>
            <person name="Emri T."/>
            <person name="Fekete E."/>
            <person name="Flipphi M."/>
            <person name="Freyberg S."/>
            <person name="Gallo A."/>
            <person name="Gournas C."/>
            <person name="Habgood R."/>
            <person name="Hainaut M."/>
            <person name="Harispe M.L."/>
            <person name="Henrissat B."/>
            <person name="Hilden K.S."/>
            <person name="Hope R."/>
            <person name="Hossain A."/>
            <person name="Karabika E."/>
            <person name="Karaffa L."/>
            <person name="Karanyi Z."/>
            <person name="Krasevec N."/>
            <person name="Kuo A."/>
            <person name="Kusch H."/>
            <person name="LaButti K."/>
            <person name="Lagendijk E.L."/>
            <person name="Lapidus A."/>
            <person name="Levasseur A."/>
            <person name="Lindquist E."/>
            <person name="Lipzen A."/>
            <person name="Logrieco A.F."/>
            <person name="MacCabe A."/>
            <person name="Maekelae M.R."/>
            <person name="Malavazi I."/>
            <person name="Melin P."/>
            <person name="Meyer V."/>
            <person name="Mielnichuk N."/>
            <person name="Miskei M."/>
            <person name="Molnar A.P."/>
            <person name="Mule G."/>
            <person name="Ngan C.Y."/>
            <person name="Orejas M."/>
            <person name="Orosz E."/>
            <person name="Ouedraogo J.P."/>
            <person name="Overkamp K.M."/>
            <person name="Park H.-S."/>
            <person name="Perrone G."/>
            <person name="Piumi F."/>
            <person name="Punt P.J."/>
            <person name="Ram A.F."/>
            <person name="Ramon A."/>
            <person name="Rauscher S."/>
            <person name="Record E."/>
            <person name="Riano-Pachon D.M."/>
            <person name="Robert V."/>
            <person name="Roehrig J."/>
            <person name="Ruller R."/>
            <person name="Salamov A."/>
            <person name="Salih N.S."/>
            <person name="Samson R.A."/>
            <person name="Sandor E."/>
            <person name="Sanguinetti M."/>
            <person name="Schuetze T."/>
            <person name="Sepcic K."/>
            <person name="Shelest E."/>
            <person name="Sherlock G."/>
            <person name="Sophianopoulou V."/>
            <person name="Squina F.M."/>
            <person name="Sun H."/>
            <person name="Susca A."/>
            <person name="Todd R.B."/>
            <person name="Tsang A."/>
            <person name="Unkles S.E."/>
            <person name="van de Wiele N."/>
            <person name="van Rossen-Uffink D."/>
            <person name="Oliveira J.V."/>
            <person name="Vesth T.C."/>
            <person name="Visser J."/>
            <person name="Yu J.-H."/>
            <person name="Zhou M."/>
            <person name="Andersen M.R."/>
            <person name="Archer D.B."/>
            <person name="Baker S.E."/>
            <person name="Benoit I."/>
            <person name="Brakhage A.A."/>
            <person name="Braus G.H."/>
            <person name="Fischer R."/>
            <person name="Frisvad J.C."/>
            <person name="Goldman G.H."/>
            <person name="Houbraken J."/>
            <person name="Oakley B."/>
            <person name="Pocsi I."/>
            <person name="Scazzocchio C."/>
            <person name="Seiboth B."/>
            <person name="vanKuyk P.A."/>
            <person name="Wortman J."/>
            <person name="Dyer P.S."/>
            <person name="Grigoriev I.V."/>
        </authorList>
    </citation>
    <scope>NUCLEOTIDE SEQUENCE [LARGE SCALE GENOMIC DNA]</scope>
    <source>
        <strain evidence="2">CBS 516.65</strain>
    </source>
</reference>
<dbReference type="STRING" id="1160497.A0A1L9VG41"/>
<dbReference type="AlphaFoldDB" id="A0A1L9VG41"/>
<accession>A0A1L9VG41</accession>
<sequence length="210" mass="24819">MPSAPQSIIWPSPERKIQIFLREKLEKWDWVIYRCTYEDGEAWSRFKQIVEERSHRDTLDGASKHRLHARFREWAAHVIDIENPHHENRHLGAIGIPRYEYFVMVDEGALRSVVYDAPRLPDDDMDGEGYVNFVNTSWLPLDENPLAVELSTEERLNEEQYEPIDDCREKNVGWMKMASSMLTSEFYDAMADNCDVWYCFYRRPPITVNG</sequence>
<protein>
    <submittedName>
        <fullName evidence="1">Uncharacterized protein</fullName>
    </submittedName>
</protein>